<dbReference type="SUPFAM" id="SSF52821">
    <property type="entry name" value="Rhodanese/Cell cycle control phosphatase"/>
    <property type="match status" value="1"/>
</dbReference>
<keyword evidence="3" id="KW-1185">Reference proteome</keyword>
<gene>
    <name evidence="2" type="ORF">Cfor_04214</name>
</gene>
<accession>A0A6L2PH93</accession>
<dbReference type="Proteomes" id="UP000502823">
    <property type="component" value="Unassembled WGS sequence"/>
</dbReference>
<name>A0A6L2PH93_COPFO</name>
<evidence type="ECO:0000259" key="1">
    <source>
        <dbReference type="PROSITE" id="PS50206"/>
    </source>
</evidence>
<sequence>MASVPASGPTTKDLSYNDIIELKQKDEIILIDVRELSEIQETGKLPGSVHIPLGEVKNALQLLSPADFLKKYGIDKPKLDANLVFSCRSGKRSRDAMEAAASIGFLK</sequence>
<dbReference type="Pfam" id="PF00581">
    <property type="entry name" value="Rhodanese"/>
    <property type="match status" value="1"/>
</dbReference>
<dbReference type="AlphaFoldDB" id="A0A6L2PH93"/>
<dbReference type="InterPro" id="IPR036873">
    <property type="entry name" value="Rhodanese-like_dom_sf"/>
</dbReference>
<proteinExistence type="predicted"/>
<evidence type="ECO:0000313" key="2">
    <source>
        <dbReference type="EMBL" id="GFG31776.1"/>
    </source>
</evidence>
<dbReference type="EMBL" id="BLKM01000329">
    <property type="protein sequence ID" value="GFG31776.1"/>
    <property type="molecule type" value="Genomic_DNA"/>
</dbReference>
<dbReference type="PANTHER" id="PTHR44086">
    <property type="entry name" value="THIOSULFATE SULFURTRANSFERASE RDL2, MITOCHONDRIAL-RELATED"/>
    <property type="match status" value="1"/>
</dbReference>
<dbReference type="FunCoup" id="A0A6L2PH93">
    <property type="interactions" value="105"/>
</dbReference>
<dbReference type="PANTHER" id="PTHR44086:SF10">
    <property type="entry name" value="THIOSULFATE SULFURTRANSFERASE_RHODANESE-LIKE DOMAIN-CONTAINING PROTEIN 3"/>
    <property type="match status" value="1"/>
</dbReference>
<reference evidence="3" key="1">
    <citation type="submission" date="2020-01" db="EMBL/GenBank/DDBJ databases">
        <title>Draft genome sequence of the Termite Coptotermes fromosanus.</title>
        <authorList>
            <person name="Itakura S."/>
            <person name="Yosikawa Y."/>
            <person name="Umezawa K."/>
        </authorList>
    </citation>
    <scope>NUCLEOTIDE SEQUENCE [LARGE SCALE GENOMIC DNA]</scope>
</reference>
<dbReference type="InParanoid" id="A0A6L2PH93"/>
<comment type="caution">
    <text evidence="2">The sequence shown here is derived from an EMBL/GenBank/DDBJ whole genome shotgun (WGS) entry which is preliminary data.</text>
</comment>
<dbReference type="OrthoDB" id="566238at2759"/>
<dbReference type="Gene3D" id="3.40.250.10">
    <property type="entry name" value="Rhodanese-like domain"/>
    <property type="match status" value="1"/>
</dbReference>
<protein>
    <recommendedName>
        <fullName evidence="1">Rhodanese domain-containing protein</fullName>
    </recommendedName>
</protein>
<dbReference type="PROSITE" id="PS50206">
    <property type="entry name" value="RHODANESE_3"/>
    <property type="match status" value="1"/>
</dbReference>
<dbReference type="InterPro" id="IPR001763">
    <property type="entry name" value="Rhodanese-like_dom"/>
</dbReference>
<feature type="domain" description="Rhodanese" evidence="1">
    <location>
        <begin position="24"/>
        <end position="105"/>
    </location>
</feature>
<organism evidence="2 3">
    <name type="scientific">Coptotermes formosanus</name>
    <name type="common">Formosan subterranean termite</name>
    <dbReference type="NCBI Taxonomy" id="36987"/>
    <lineage>
        <taxon>Eukaryota</taxon>
        <taxon>Metazoa</taxon>
        <taxon>Ecdysozoa</taxon>
        <taxon>Arthropoda</taxon>
        <taxon>Hexapoda</taxon>
        <taxon>Insecta</taxon>
        <taxon>Pterygota</taxon>
        <taxon>Neoptera</taxon>
        <taxon>Polyneoptera</taxon>
        <taxon>Dictyoptera</taxon>
        <taxon>Blattodea</taxon>
        <taxon>Blattoidea</taxon>
        <taxon>Termitoidae</taxon>
        <taxon>Rhinotermitidae</taxon>
        <taxon>Coptotermes</taxon>
    </lineage>
</organism>
<evidence type="ECO:0000313" key="3">
    <source>
        <dbReference type="Proteomes" id="UP000502823"/>
    </source>
</evidence>